<gene>
    <name evidence="1" type="ORF">CRP01_39705</name>
</gene>
<name>A0A2D0MZP7_FLAN2</name>
<proteinExistence type="predicted"/>
<protein>
    <submittedName>
        <fullName evidence="1">Uncharacterized protein</fullName>
    </submittedName>
</protein>
<keyword evidence="2" id="KW-1185">Reference proteome</keyword>
<dbReference type="Proteomes" id="UP000223913">
    <property type="component" value="Unassembled WGS sequence"/>
</dbReference>
<evidence type="ECO:0000313" key="1">
    <source>
        <dbReference type="EMBL" id="PHN00923.1"/>
    </source>
</evidence>
<reference evidence="1 2" key="1">
    <citation type="submission" date="2017-10" db="EMBL/GenBank/DDBJ databases">
        <title>The draft genome sequence of Lewinella nigricans NBRC 102662.</title>
        <authorList>
            <person name="Wang K."/>
        </authorList>
    </citation>
    <scope>NUCLEOTIDE SEQUENCE [LARGE SCALE GENOMIC DNA]</scope>
    <source>
        <strain evidence="1 2">NBRC 102662</strain>
    </source>
</reference>
<organism evidence="1 2">
    <name type="scientific">Flavilitoribacter nigricans (strain ATCC 23147 / DSM 23189 / NBRC 102662 / NCIMB 1420 / SS-2)</name>
    <name type="common">Lewinella nigricans</name>
    <dbReference type="NCBI Taxonomy" id="1122177"/>
    <lineage>
        <taxon>Bacteria</taxon>
        <taxon>Pseudomonadati</taxon>
        <taxon>Bacteroidota</taxon>
        <taxon>Saprospiria</taxon>
        <taxon>Saprospirales</taxon>
        <taxon>Lewinellaceae</taxon>
        <taxon>Flavilitoribacter</taxon>
    </lineage>
</organism>
<comment type="caution">
    <text evidence="1">The sequence shown here is derived from an EMBL/GenBank/DDBJ whole genome shotgun (WGS) entry which is preliminary data.</text>
</comment>
<dbReference type="RefSeq" id="WP_099155662.1">
    <property type="nucleotide sequence ID" value="NZ_PDUD01000069.1"/>
</dbReference>
<dbReference type="AlphaFoldDB" id="A0A2D0MZP7"/>
<dbReference type="EMBL" id="PDUD01000069">
    <property type="protein sequence ID" value="PHN00923.1"/>
    <property type="molecule type" value="Genomic_DNA"/>
</dbReference>
<accession>A0A2D0MZP7</accession>
<sequence length="1050" mass="122051">MKRKTFITLVLTTPIAGYLIYKFRENAEFIRNVDENLEPNDIFELGFLDYVNAFTLRSISKEGLEKQTNNFLRTQFLSLPGENSNISPNWESNYLENLDYIPYRDGVPLTAKQIEELVNNKTVQEEFYKYLNDVTTYTSYGLGILSTITKNPYVTVASLLTSTASFKTSEWEKEEFLKYEMEKMLRTLALAERNNNLFYQIQKRSKELLVSNNVSQEKISETKEEILSINFPGNYMTAFSDKLKDLIINQNFELGKTLNEIEKIEFYEQCMKAQTEMTKKLSAARKETMLELRDEAMLFKSLEPVVSSFVNSIFESKHAQVVNAFVGTGFEVNNLLAVGALGPAGWTAVGIGLATRLFSIGAGGSNAVTELIVKGITEILNQLEAIKGSLRLIQNNQYEILEEIRKLYEEVLINREVITINIRKINDFARFEHKSKIYSVRETVVDKLYRSPNNALERLHSDNDIEQLSDFQLFSYKENIDKLTELALESLNNTEFTSSNTESLDGTLLRNSIYNYWELEYVKASYNGSKYYPNLYNKIGLLQDTYYFPTPKNLGSYESIINPEAFYNVVDSIISWKILFKDSQNNDNTRLVQLENKAKAAKESMLFFLEDQKFEEKIKLLTENIDKLLFEIRAKLDKVFNDLEWNSKDLKRKSRGWSELKDDGFKIAPKGLPCYAYFLSKSNKLKFKDTLFSYEENATLSNDWNKGVIITDVGKVLKLNVMQNIDEYPRLGIFYFIILHFYGLIEEKWVDKSKVFNNIKQNYSKNEVIHSHIREIKFNRGFFAGLKLYYVTKIMAVFPPDAFVTDYGVSSRIGDGDLIFRHVFPKTKMRIRDGWDFFSSQSDLTAKSWKDRVSDFLTQKGVSEKDIGIDLENINILEFLEFFVNDYINEQRLILLKEFKRSLFSNNSGQSIFSYFNGLGASLIFQYTFRNSILAGRPECMLSYNDMVVNDLDVYQLIEYILLDRDSKNVERIKKYKENKYPELKKLTAGSKYLPLSEDNTVDFIIISLKESLLKTLEVFRGQKIEDIEKPSIYWLDRAIEKLEWYKNLK</sequence>
<evidence type="ECO:0000313" key="2">
    <source>
        <dbReference type="Proteomes" id="UP000223913"/>
    </source>
</evidence>